<dbReference type="EMBL" id="MU274912">
    <property type="protein sequence ID" value="KAI0088802.1"/>
    <property type="molecule type" value="Genomic_DNA"/>
</dbReference>
<comment type="caution">
    <text evidence="1">The sequence shown here is derived from an EMBL/GenBank/DDBJ whole genome shotgun (WGS) entry which is preliminary data.</text>
</comment>
<evidence type="ECO:0000313" key="1">
    <source>
        <dbReference type="EMBL" id="KAI0088802.1"/>
    </source>
</evidence>
<protein>
    <submittedName>
        <fullName evidence="1">Uncharacterized protein</fullName>
    </submittedName>
</protein>
<organism evidence="1 2">
    <name type="scientific">Irpex rosettiformis</name>
    <dbReference type="NCBI Taxonomy" id="378272"/>
    <lineage>
        <taxon>Eukaryota</taxon>
        <taxon>Fungi</taxon>
        <taxon>Dikarya</taxon>
        <taxon>Basidiomycota</taxon>
        <taxon>Agaricomycotina</taxon>
        <taxon>Agaricomycetes</taxon>
        <taxon>Polyporales</taxon>
        <taxon>Irpicaceae</taxon>
        <taxon>Irpex</taxon>
    </lineage>
</organism>
<sequence length="392" mass="43340">MAERLLIPDDIDLDPSMLETYRQAGINPEDVMEMMKDSSIVDPATGEIRFGEILDLIMKNMDNPVMENIVAASQEGWNRRVDSFDVDFTGYDWSSLASTIPQEPTEGWWVIALERCGFVDAQGEIVLDEDASKIPGAQPSFFLNCNHKNLARITEEVHGLPNSQKVLRFIKRAMATPVLGIRAGIPRFLQITAKLSQHREALAGFLDTLPAPFEWAIETPQLASLIGDIVDQQIQSEYTKSMDAAEAAKVRGNHAFNVKDSKTAIEEYTKAIYGAQWQAATLMAGVEGQKAAQRFLAVCYANRAAALLLPGDKLDAAQALKDSQCAESYDEDYAKSYYRQAKAHEALGEVAQAQETLRRALGRPALATDRALLGLLSELDTQLESSRKKVKD</sequence>
<evidence type="ECO:0000313" key="2">
    <source>
        <dbReference type="Proteomes" id="UP001055072"/>
    </source>
</evidence>
<gene>
    <name evidence="1" type="ORF">BDY19DRAFT_946046</name>
</gene>
<keyword evidence="2" id="KW-1185">Reference proteome</keyword>
<proteinExistence type="predicted"/>
<name>A0ACB8U349_9APHY</name>
<reference evidence="1" key="1">
    <citation type="journal article" date="2021" name="Environ. Microbiol.">
        <title>Gene family expansions and transcriptome signatures uncover fungal adaptations to wood decay.</title>
        <authorList>
            <person name="Hage H."/>
            <person name="Miyauchi S."/>
            <person name="Viragh M."/>
            <person name="Drula E."/>
            <person name="Min B."/>
            <person name="Chaduli D."/>
            <person name="Navarro D."/>
            <person name="Favel A."/>
            <person name="Norest M."/>
            <person name="Lesage-Meessen L."/>
            <person name="Balint B."/>
            <person name="Merenyi Z."/>
            <person name="de Eugenio L."/>
            <person name="Morin E."/>
            <person name="Martinez A.T."/>
            <person name="Baldrian P."/>
            <person name="Stursova M."/>
            <person name="Martinez M.J."/>
            <person name="Novotny C."/>
            <person name="Magnuson J.K."/>
            <person name="Spatafora J.W."/>
            <person name="Maurice S."/>
            <person name="Pangilinan J."/>
            <person name="Andreopoulos W."/>
            <person name="LaButti K."/>
            <person name="Hundley H."/>
            <person name="Na H."/>
            <person name="Kuo A."/>
            <person name="Barry K."/>
            <person name="Lipzen A."/>
            <person name="Henrissat B."/>
            <person name="Riley R."/>
            <person name="Ahrendt S."/>
            <person name="Nagy L.G."/>
            <person name="Grigoriev I.V."/>
            <person name="Martin F."/>
            <person name="Rosso M.N."/>
        </authorList>
    </citation>
    <scope>NUCLEOTIDE SEQUENCE</scope>
    <source>
        <strain evidence="1">CBS 384.51</strain>
    </source>
</reference>
<dbReference type="Proteomes" id="UP001055072">
    <property type="component" value="Unassembled WGS sequence"/>
</dbReference>
<accession>A0ACB8U349</accession>